<dbReference type="AlphaFoldDB" id="A0A9Q1GND0"/>
<dbReference type="InterPro" id="IPR011043">
    <property type="entry name" value="Gal_Oxase/kelch_b-propeller"/>
</dbReference>
<dbReference type="SUPFAM" id="SSF50965">
    <property type="entry name" value="Galactose oxidase, central domain"/>
    <property type="match status" value="1"/>
</dbReference>
<organism evidence="5 6">
    <name type="scientific">Carnegiea gigantea</name>
    <dbReference type="NCBI Taxonomy" id="171969"/>
    <lineage>
        <taxon>Eukaryota</taxon>
        <taxon>Viridiplantae</taxon>
        <taxon>Streptophyta</taxon>
        <taxon>Embryophyta</taxon>
        <taxon>Tracheophyta</taxon>
        <taxon>Spermatophyta</taxon>
        <taxon>Magnoliopsida</taxon>
        <taxon>eudicotyledons</taxon>
        <taxon>Gunneridae</taxon>
        <taxon>Pentapetalae</taxon>
        <taxon>Caryophyllales</taxon>
        <taxon>Cactineae</taxon>
        <taxon>Cactaceae</taxon>
        <taxon>Cactoideae</taxon>
        <taxon>Echinocereeae</taxon>
        <taxon>Carnegiea</taxon>
    </lineage>
</organism>
<dbReference type="Gene3D" id="2.60.40.10">
    <property type="entry name" value="Immunoglobulins"/>
    <property type="match status" value="1"/>
</dbReference>
<keyword evidence="1 2" id="KW-0732">Signal</keyword>
<protein>
    <recommendedName>
        <fullName evidence="7">Galactose oxidase</fullName>
    </recommendedName>
</protein>
<evidence type="ECO:0000259" key="4">
    <source>
        <dbReference type="Pfam" id="PF09118"/>
    </source>
</evidence>
<evidence type="ECO:0000256" key="1">
    <source>
        <dbReference type="ARBA" id="ARBA00022729"/>
    </source>
</evidence>
<dbReference type="InterPro" id="IPR013783">
    <property type="entry name" value="Ig-like_fold"/>
</dbReference>
<dbReference type="EMBL" id="JAKOGI010001884">
    <property type="protein sequence ID" value="KAJ8423730.1"/>
    <property type="molecule type" value="Genomic_DNA"/>
</dbReference>
<dbReference type="CDD" id="cd02851">
    <property type="entry name" value="E_set_GO_C"/>
    <property type="match status" value="1"/>
</dbReference>
<evidence type="ECO:0000259" key="3">
    <source>
        <dbReference type="Pfam" id="PF07250"/>
    </source>
</evidence>
<evidence type="ECO:0000313" key="6">
    <source>
        <dbReference type="Proteomes" id="UP001153076"/>
    </source>
</evidence>
<comment type="caution">
    <text evidence="5">The sequence shown here is derived from an EMBL/GenBank/DDBJ whole genome shotgun (WGS) entry which is preliminary data.</text>
</comment>
<gene>
    <name evidence="5" type="ORF">Cgig2_020898</name>
</gene>
<dbReference type="Proteomes" id="UP001153076">
    <property type="component" value="Unassembled WGS sequence"/>
</dbReference>
<evidence type="ECO:0000256" key="2">
    <source>
        <dbReference type="SAM" id="SignalP"/>
    </source>
</evidence>
<dbReference type="InterPro" id="IPR014756">
    <property type="entry name" value="Ig_E-set"/>
</dbReference>
<name>A0A9Q1GND0_9CARY</name>
<accession>A0A9Q1GND0</accession>
<proteinExistence type="predicted"/>
<dbReference type="Gene3D" id="2.130.10.80">
    <property type="entry name" value="Galactose oxidase/kelch, beta-propeller"/>
    <property type="match status" value="1"/>
</dbReference>
<feature type="domain" description="Glyoxal oxidase N-terminal" evidence="3">
    <location>
        <begin position="143"/>
        <end position="530"/>
    </location>
</feature>
<feature type="signal peptide" evidence="2">
    <location>
        <begin position="1"/>
        <end position="23"/>
    </location>
</feature>
<feature type="domain" description="Galactose oxidase-like Early set" evidence="4">
    <location>
        <begin position="539"/>
        <end position="646"/>
    </location>
</feature>
<dbReference type="Pfam" id="PF07250">
    <property type="entry name" value="Glyoxal_oxid_N"/>
    <property type="match status" value="1"/>
</dbReference>
<feature type="chain" id="PRO_5040234814" description="Galactose oxidase" evidence="2">
    <location>
        <begin position="24"/>
        <end position="647"/>
    </location>
</feature>
<dbReference type="PANTHER" id="PTHR32208:SF93">
    <property type="entry name" value="ALDEHYDE OXIDASE GLOX1"/>
    <property type="match status" value="1"/>
</dbReference>
<reference evidence="5" key="1">
    <citation type="submission" date="2022-04" db="EMBL/GenBank/DDBJ databases">
        <title>Carnegiea gigantea Genome sequencing and assembly v2.</title>
        <authorList>
            <person name="Copetti D."/>
            <person name="Sanderson M.J."/>
            <person name="Burquez A."/>
            <person name="Wojciechowski M.F."/>
        </authorList>
    </citation>
    <scope>NUCLEOTIDE SEQUENCE</scope>
    <source>
        <strain evidence="5">SGP5-SGP5p</strain>
        <tissue evidence="5">Aerial part</tissue>
    </source>
</reference>
<evidence type="ECO:0008006" key="7">
    <source>
        <dbReference type="Google" id="ProtNLM"/>
    </source>
</evidence>
<dbReference type="InterPro" id="IPR015202">
    <property type="entry name" value="GO-like_E_set"/>
</dbReference>
<dbReference type="InterPro" id="IPR009880">
    <property type="entry name" value="Glyoxal_oxidase_N"/>
</dbReference>
<dbReference type="SUPFAM" id="SSF81296">
    <property type="entry name" value="E set domains"/>
    <property type="match status" value="1"/>
</dbReference>
<dbReference type="InterPro" id="IPR037293">
    <property type="entry name" value="Gal_Oxidase_central_sf"/>
</dbReference>
<keyword evidence="6" id="KW-1185">Reference proteome</keyword>
<evidence type="ECO:0000313" key="5">
    <source>
        <dbReference type="EMBL" id="KAJ8423730.1"/>
    </source>
</evidence>
<dbReference type="PANTHER" id="PTHR32208">
    <property type="entry name" value="SECRETED PROTEIN-RELATED"/>
    <property type="match status" value="1"/>
</dbReference>
<dbReference type="OrthoDB" id="2019572at2759"/>
<dbReference type="Pfam" id="PF09118">
    <property type="entry name" value="GO-like_E_set"/>
    <property type="match status" value="1"/>
</dbReference>
<sequence>MSPSSNLSLIKSLLILCMLYVSAIVGDAGLHKRVKKRTDQRLKVQPHLGHLIHGRIHGGVGKGVGMVLGVNIGLTKINKKHTKNNPDDEIVPIEGDVRYHLPLPVIHGPLPAIQGPPRLGVVAETKFPGAWELVSPNAGVSAMHIQLMPNNKLIMFDATSLGKSAIELPPNNCRRAPNGDMDCFAHSVEYDPETNKVRTLKVITDPWCSSGGLAPDGTLVGTGGWADGEKTIRYFTACDNCDWREIPGHLSDMRWYGTQTLLPDGRFVVIGGRRAFNYEFLAPEGQPSPGRIELPFLRETTDLFENNLYPFVHLTPDGNLFILANNKAILLDVIHNKIVRAYPDLVGGARNYPGSACSAILTMDLRAKNNGGYNDMEVLVCGGGDPIAFGKAEKENIFLPALDTCGRIKVMDPNANWEIEKMPTPRVMSDMLNLPNGDILIINGAKKGASGWQYADDPNFTPLLYSANKPAGQRFKELQPTQIARMYHASTAVLPDGKILVAGSNTNPSYQFTGVKFPTELRVEKFSPPYLDPQLAHLRPVVDKNTVPKMTGYAAWFDLKIHINPAGTAKQEDIMVTMYQPPFTTHGYSMNQRLLILPISTFAPEAFDTYTLKVQAPATSSLAPPGHYLLFVNHQGVPSVGTWIQVK</sequence>